<gene>
    <name evidence="7" type="ORF">R5W23_002236</name>
</gene>
<evidence type="ECO:0000256" key="4">
    <source>
        <dbReference type="ARBA" id="ARBA00023136"/>
    </source>
</evidence>
<feature type="transmembrane region" description="Helical" evidence="5">
    <location>
        <begin position="145"/>
        <end position="168"/>
    </location>
</feature>
<protein>
    <submittedName>
        <fullName evidence="7">MFS transporter</fullName>
    </submittedName>
</protein>
<accession>A0ABU5F2P5</accession>
<dbReference type="InterPro" id="IPR005828">
    <property type="entry name" value="MFS_sugar_transport-like"/>
</dbReference>
<feature type="transmembrane region" description="Helical" evidence="5">
    <location>
        <begin position="57"/>
        <end position="79"/>
    </location>
</feature>
<feature type="transmembrane region" description="Helical" evidence="5">
    <location>
        <begin position="490"/>
        <end position="511"/>
    </location>
</feature>
<organism evidence="7 8">
    <name type="scientific">Gemmata algarum</name>
    <dbReference type="NCBI Taxonomy" id="2975278"/>
    <lineage>
        <taxon>Bacteria</taxon>
        <taxon>Pseudomonadati</taxon>
        <taxon>Planctomycetota</taxon>
        <taxon>Planctomycetia</taxon>
        <taxon>Gemmatales</taxon>
        <taxon>Gemmataceae</taxon>
        <taxon>Gemmata</taxon>
    </lineage>
</organism>
<evidence type="ECO:0000256" key="2">
    <source>
        <dbReference type="ARBA" id="ARBA00022692"/>
    </source>
</evidence>
<keyword evidence="8" id="KW-1185">Reference proteome</keyword>
<dbReference type="InterPro" id="IPR020846">
    <property type="entry name" value="MFS_dom"/>
</dbReference>
<dbReference type="PANTHER" id="PTHR23508:SF10">
    <property type="entry name" value="CARBOXYLIC ACID TRANSPORTER PROTEIN HOMOLOG"/>
    <property type="match status" value="1"/>
</dbReference>
<dbReference type="InterPro" id="IPR036259">
    <property type="entry name" value="MFS_trans_sf"/>
</dbReference>
<evidence type="ECO:0000313" key="7">
    <source>
        <dbReference type="EMBL" id="MDY3560985.1"/>
    </source>
</evidence>
<feature type="transmembrane region" description="Helical" evidence="5">
    <location>
        <begin position="86"/>
        <end position="105"/>
    </location>
</feature>
<dbReference type="EMBL" id="JAXBLV010000187">
    <property type="protein sequence ID" value="MDY3560985.1"/>
    <property type="molecule type" value="Genomic_DNA"/>
</dbReference>
<dbReference type="Pfam" id="PF00083">
    <property type="entry name" value="Sugar_tr"/>
    <property type="match status" value="2"/>
</dbReference>
<dbReference type="PANTHER" id="PTHR23508">
    <property type="entry name" value="CARBOXYLIC ACID TRANSPORTER PROTEIN HOMOLOG"/>
    <property type="match status" value="1"/>
</dbReference>
<feature type="transmembrane region" description="Helical" evidence="5">
    <location>
        <begin position="422"/>
        <end position="444"/>
    </location>
</feature>
<feature type="transmembrane region" description="Helical" evidence="5">
    <location>
        <begin position="201"/>
        <end position="222"/>
    </location>
</feature>
<comment type="caution">
    <text evidence="7">The sequence shown here is derived from an EMBL/GenBank/DDBJ whole genome shotgun (WGS) entry which is preliminary data.</text>
</comment>
<evidence type="ECO:0000256" key="5">
    <source>
        <dbReference type="SAM" id="Phobius"/>
    </source>
</evidence>
<name>A0ABU5F2P5_9BACT</name>
<sequence>MSLPAVTSRGRNLALLAALLGWMFDGMEMGLFPLVGRDALSEWLRDGTDPSKQVDKWYGIVLACFLVGAATGGVLFGWLGDKIGRVRAMTVSILMYSLCSGLSAASQSPEQLAVLRFVGALGMGGEWALGVALVMELWPGASRALMAGLIGAFGNLGYLICGGIALGLSPNRTSPADIQNALTTIGLSTDWAAQLTAGNNWRLLMLVGALPALLTMALRLFVPESEKWMHEKESGRAALWSERDLAGVLVGAGAAGVVIVLWALSDPFTFTIQQTAFTVPVPFWVRVVGSLVGLVVVVLGYLYPARGYLTRSGLSPEARATTLRRMLLGAGLSGVALLGTWAGLMWMYQWVGDLPGGKSPDARAWMQVSSSIGAALGCMAGALLCGPFGRRPVYAALCIASMLAMVGFYQQGQLYEGGKPPFGAMFVLASGLLGLISASFYGWLPLYLPELFPTAVRATGQGFGFNFGRIIAAAGNLQMANLLAYFDKDYSRACALVAGVYMVGLVLIAFAPETKGRPLPE</sequence>
<reference evidence="8" key="1">
    <citation type="journal article" date="2023" name="Mar. Drugs">
        <title>Gemmata algarum, a Novel Planctomycete Isolated from an Algal Mat, Displays Antimicrobial Activity.</title>
        <authorList>
            <person name="Kumar G."/>
            <person name="Kallscheuer N."/>
            <person name="Kashif M."/>
            <person name="Ahamad S."/>
            <person name="Jagadeeshwari U."/>
            <person name="Pannikurungottu S."/>
            <person name="Haufschild T."/>
            <person name="Kabuu M."/>
            <person name="Sasikala C."/>
            <person name="Jogler C."/>
            <person name="Ramana C."/>
        </authorList>
    </citation>
    <scope>NUCLEOTIDE SEQUENCE [LARGE SCALE GENOMIC DNA]</scope>
    <source>
        <strain evidence="8">JC673</strain>
    </source>
</reference>
<keyword evidence="3 5" id="KW-1133">Transmembrane helix</keyword>
<feature type="transmembrane region" description="Helical" evidence="5">
    <location>
        <begin position="326"/>
        <end position="348"/>
    </location>
</feature>
<evidence type="ECO:0000259" key="6">
    <source>
        <dbReference type="PROSITE" id="PS50850"/>
    </source>
</evidence>
<feature type="transmembrane region" description="Helical" evidence="5">
    <location>
        <begin position="283"/>
        <end position="305"/>
    </location>
</feature>
<feature type="domain" description="Major facilitator superfamily (MFS) profile" evidence="6">
    <location>
        <begin position="14"/>
        <end position="516"/>
    </location>
</feature>
<evidence type="ECO:0000256" key="3">
    <source>
        <dbReference type="ARBA" id="ARBA00022989"/>
    </source>
</evidence>
<keyword evidence="2 5" id="KW-0812">Transmembrane</keyword>
<dbReference type="SUPFAM" id="SSF103473">
    <property type="entry name" value="MFS general substrate transporter"/>
    <property type="match status" value="1"/>
</dbReference>
<evidence type="ECO:0000313" key="8">
    <source>
        <dbReference type="Proteomes" id="UP001272242"/>
    </source>
</evidence>
<keyword evidence="4 5" id="KW-0472">Membrane</keyword>
<feature type="transmembrane region" description="Helical" evidence="5">
    <location>
        <begin position="117"/>
        <end position="138"/>
    </location>
</feature>
<comment type="subcellular location">
    <subcellularLocation>
        <location evidence="1">Membrane</location>
        <topology evidence="1">Multi-pass membrane protein</topology>
    </subcellularLocation>
</comment>
<dbReference type="RefSeq" id="WP_320687471.1">
    <property type="nucleotide sequence ID" value="NZ_JAXBLV010000187.1"/>
</dbReference>
<evidence type="ECO:0000256" key="1">
    <source>
        <dbReference type="ARBA" id="ARBA00004141"/>
    </source>
</evidence>
<feature type="transmembrane region" description="Helical" evidence="5">
    <location>
        <begin position="243"/>
        <end position="263"/>
    </location>
</feature>
<feature type="transmembrane region" description="Helical" evidence="5">
    <location>
        <begin position="368"/>
        <end position="386"/>
    </location>
</feature>
<proteinExistence type="predicted"/>
<dbReference type="PROSITE" id="PS50850">
    <property type="entry name" value="MFS"/>
    <property type="match status" value="1"/>
</dbReference>
<feature type="transmembrane region" description="Helical" evidence="5">
    <location>
        <begin position="393"/>
        <end position="410"/>
    </location>
</feature>
<dbReference type="Proteomes" id="UP001272242">
    <property type="component" value="Unassembled WGS sequence"/>
</dbReference>
<dbReference type="Gene3D" id="1.20.1250.20">
    <property type="entry name" value="MFS general substrate transporter like domains"/>
    <property type="match status" value="2"/>
</dbReference>